<dbReference type="NCBIfam" id="TIGR00762">
    <property type="entry name" value="DegV"/>
    <property type="match status" value="1"/>
</dbReference>
<accession>A0A9D1V8H9</accession>
<organism evidence="3 4">
    <name type="scientific">Candidatus Borkfalkia faecipullorum</name>
    <dbReference type="NCBI Taxonomy" id="2838510"/>
    <lineage>
        <taxon>Bacteria</taxon>
        <taxon>Bacillati</taxon>
        <taxon>Bacillota</taxon>
        <taxon>Clostridia</taxon>
        <taxon>Christensenellales</taxon>
        <taxon>Christensenellaceae</taxon>
        <taxon>Candidatus Borkfalkia</taxon>
    </lineage>
</organism>
<gene>
    <name evidence="3" type="ORF">H9741_06275</name>
</gene>
<dbReference type="Proteomes" id="UP000824204">
    <property type="component" value="Unassembled WGS sequence"/>
</dbReference>
<evidence type="ECO:0000256" key="1">
    <source>
        <dbReference type="ARBA" id="ARBA00003238"/>
    </source>
</evidence>
<dbReference type="PROSITE" id="PS51482">
    <property type="entry name" value="DEGV"/>
    <property type="match status" value="1"/>
</dbReference>
<reference evidence="3" key="1">
    <citation type="journal article" date="2021" name="PeerJ">
        <title>Extensive microbial diversity within the chicken gut microbiome revealed by metagenomics and culture.</title>
        <authorList>
            <person name="Gilroy R."/>
            <person name="Ravi A."/>
            <person name="Getino M."/>
            <person name="Pursley I."/>
            <person name="Horton D.L."/>
            <person name="Alikhan N.F."/>
            <person name="Baker D."/>
            <person name="Gharbi K."/>
            <person name="Hall N."/>
            <person name="Watson M."/>
            <person name="Adriaenssens E.M."/>
            <person name="Foster-Nyarko E."/>
            <person name="Jarju S."/>
            <person name="Secka A."/>
            <person name="Antonio M."/>
            <person name="Oren A."/>
            <person name="Chaudhuri R.R."/>
            <person name="La Ragione R."/>
            <person name="Hildebrand F."/>
            <person name="Pallen M.J."/>
        </authorList>
    </citation>
    <scope>NUCLEOTIDE SEQUENCE</scope>
    <source>
        <strain evidence="3">811</strain>
    </source>
</reference>
<comment type="caution">
    <text evidence="3">The sequence shown here is derived from an EMBL/GenBank/DDBJ whole genome shotgun (WGS) entry which is preliminary data.</text>
</comment>
<reference evidence="3" key="2">
    <citation type="submission" date="2021-04" db="EMBL/GenBank/DDBJ databases">
        <authorList>
            <person name="Gilroy R."/>
        </authorList>
    </citation>
    <scope>NUCLEOTIDE SEQUENCE</scope>
    <source>
        <strain evidence="3">811</strain>
    </source>
</reference>
<dbReference type="PANTHER" id="PTHR33434:SF3">
    <property type="entry name" value="DEGV DOMAIN-CONTAINING PROTEIN YITS"/>
    <property type="match status" value="1"/>
</dbReference>
<keyword evidence="2" id="KW-0446">Lipid-binding</keyword>
<dbReference type="InterPro" id="IPR043168">
    <property type="entry name" value="DegV_C"/>
</dbReference>
<name>A0A9D1V8H9_9FIRM</name>
<evidence type="ECO:0000256" key="2">
    <source>
        <dbReference type="ARBA" id="ARBA00023121"/>
    </source>
</evidence>
<sequence length="296" mass="33022">MYKFILSTDSTCDLYADFVKENDIRFVSLNFVFEENGQFTEGVDAFTDYSQYVDFYNRLRGGAFSRTSMLNYESHYNHFLKLAKEGAKDVLHFTISSGLSPTVTVAQKAAADIKKDYPDFNLLAVDSLSATIGQGALVRAALRLRNEGKTVQEAYDYVNDLRFHIQYDIIANDLFYLKRGGRVSTIAAVAGSLLQVKPVLTFNNEGKLVVVDKCRGMKKAFAGALAKMEKYPPVEENRLIWIVHTDAEKEANDLAAMITERWGFQPDVTIMGPVIGSHVGPGAVAVIWKSAEVRTE</sequence>
<dbReference type="GO" id="GO:0008289">
    <property type="term" value="F:lipid binding"/>
    <property type="evidence" value="ECO:0007669"/>
    <property type="project" value="UniProtKB-KW"/>
</dbReference>
<dbReference type="Gene3D" id="3.30.1180.10">
    <property type="match status" value="1"/>
</dbReference>
<dbReference type="EMBL" id="DXFX01000080">
    <property type="protein sequence ID" value="HIX08055.1"/>
    <property type="molecule type" value="Genomic_DNA"/>
</dbReference>
<evidence type="ECO:0000313" key="4">
    <source>
        <dbReference type="Proteomes" id="UP000824204"/>
    </source>
</evidence>
<dbReference type="Pfam" id="PF02645">
    <property type="entry name" value="DegV"/>
    <property type="match status" value="1"/>
</dbReference>
<dbReference type="InterPro" id="IPR050270">
    <property type="entry name" value="DegV_domain_contain"/>
</dbReference>
<evidence type="ECO:0000313" key="3">
    <source>
        <dbReference type="EMBL" id="HIX08055.1"/>
    </source>
</evidence>
<dbReference type="PANTHER" id="PTHR33434">
    <property type="entry name" value="DEGV DOMAIN-CONTAINING PROTEIN DR_1986-RELATED"/>
    <property type="match status" value="1"/>
</dbReference>
<dbReference type="AlphaFoldDB" id="A0A9D1V8H9"/>
<dbReference type="SUPFAM" id="SSF82549">
    <property type="entry name" value="DAK1/DegV-like"/>
    <property type="match status" value="1"/>
</dbReference>
<proteinExistence type="predicted"/>
<dbReference type="InterPro" id="IPR003797">
    <property type="entry name" value="DegV"/>
</dbReference>
<comment type="function">
    <text evidence="1">May bind long-chain fatty acids, such as palmitate, and may play a role in lipid transport or fatty acid metabolism.</text>
</comment>
<protein>
    <submittedName>
        <fullName evidence="3">DegV family protein</fullName>
    </submittedName>
</protein>
<dbReference type="Gene3D" id="3.40.50.10170">
    <property type="match status" value="1"/>
</dbReference>